<feature type="transmembrane region" description="Helical" evidence="1">
    <location>
        <begin position="568"/>
        <end position="588"/>
    </location>
</feature>
<gene>
    <name evidence="2" type="ORF">VIBC2010_15194</name>
</gene>
<comment type="caution">
    <text evidence="2">The sequence shown here is derived from an EMBL/GenBank/DDBJ whole genome shotgun (WGS) entry which is preliminary data.</text>
</comment>
<name>E3BNH3_9VIBR</name>
<dbReference type="AlphaFoldDB" id="E3BNH3"/>
<keyword evidence="1" id="KW-0812">Transmembrane</keyword>
<keyword evidence="1" id="KW-0472">Membrane</keyword>
<evidence type="ECO:0000313" key="3">
    <source>
        <dbReference type="Proteomes" id="UP000002943"/>
    </source>
</evidence>
<reference evidence="2 3" key="1">
    <citation type="journal article" date="2012" name="Int. J. Syst. Evol. Microbiol.">
        <title>Vibrio caribbeanicus sp. nov., isolated from the marine sponge Scleritoderma cyanea.</title>
        <authorList>
            <person name="Hoffmann M."/>
            <person name="Monday S.R."/>
            <person name="Allard M.W."/>
            <person name="Strain E.A."/>
            <person name="Whittaker P."/>
            <person name="Naum M."/>
            <person name="McCarthy P.J."/>
            <person name="Lopez J.V."/>
            <person name="Fischer M."/>
            <person name="Brown E.W."/>
        </authorList>
    </citation>
    <scope>NUCLEOTIDE SEQUENCE [LARGE SCALE GENOMIC DNA]</scope>
    <source>
        <strain evidence="2 3">ATCC BAA-2122</strain>
    </source>
</reference>
<feature type="transmembrane region" description="Helical" evidence="1">
    <location>
        <begin position="536"/>
        <end position="556"/>
    </location>
</feature>
<dbReference type="eggNOG" id="ENOG5032XVD">
    <property type="taxonomic scope" value="Bacteria"/>
</dbReference>
<dbReference type="RefSeq" id="WP_009602750.1">
    <property type="nucleotide sequence ID" value="NZ_AEIU01000096.1"/>
</dbReference>
<organism evidence="2 3">
    <name type="scientific">Vibrio caribbeanicus ATCC BAA-2122</name>
    <dbReference type="NCBI Taxonomy" id="796620"/>
    <lineage>
        <taxon>Bacteria</taxon>
        <taxon>Pseudomonadati</taxon>
        <taxon>Pseudomonadota</taxon>
        <taxon>Gammaproteobacteria</taxon>
        <taxon>Vibrionales</taxon>
        <taxon>Vibrionaceae</taxon>
        <taxon>Vibrio</taxon>
    </lineage>
</organism>
<accession>E3BNH3</accession>
<dbReference type="Proteomes" id="UP000002943">
    <property type="component" value="Unassembled WGS sequence"/>
</dbReference>
<proteinExistence type="predicted"/>
<keyword evidence="1" id="KW-1133">Transmembrane helix</keyword>
<dbReference type="OrthoDB" id="7052704at2"/>
<evidence type="ECO:0000313" key="2">
    <source>
        <dbReference type="EMBL" id="EFP95392.1"/>
    </source>
</evidence>
<dbReference type="EMBL" id="AEIU01000096">
    <property type="protein sequence ID" value="EFP95392.1"/>
    <property type="molecule type" value="Genomic_DNA"/>
</dbReference>
<protein>
    <submittedName>
        <fullName evidence="2">Uncharacterized protein</fullName>
    </submittedName>
</protein>
<evidence type="ECO:0000256" key="1">
    <source>
        <dbReference type="SAM" id="Phobius"/>
    </source>
</evidence>
<sequence>MHNSPLENLALLESMKGDKQVDEIDLYLPFLANIVHELGGDIVDKRAVQGKFKEKFNVTTPLSAIDSLLVRAKKRDLLFKENCQYFVNKKSLEKVLSAFSSKEAEIKRSINVVIDEYLSFCMSEFEKKLHRNEAEQEIYDFIRRNISIFSEHDTVSGLPEKKRNKNNYMVASFIKFINSKKKGVIPDIMCIIRGTLLANYLTIVDKTVSKDRFDNITIYLDTPIVIGMLGWDGPTKQKSLNEFLELLKELKVTIKIFEITYSELSGVFSYWINSLERKNYFSLHEMTRQLFKSKGVTPEQLRHEQALLESNLMKLSIKVDKTFTMKPEFCCDVKRLDSLLKRIGFKRKTREHDVDCISKVFSSRENRSITRLNESFSVFITSNKTIEDVAKKILSKGTDEHSIQVVVSESWLATLLWLKHPEQFQSFPFDVLLTNAYSTLNANDDFWRNFLARLERLKDGGGVGEEDFLIVRDNSALFSLAKHNAVMKDEDLNDEDVYAIVEEIKQKSNDKLNEVTTENEHLVGNVKWLADKASRLIYYGYFILAFVVGSAAFYSYGPELSQDENTSFNILNLFLWITVFITFLLAYLSTGKLIKRKACPKVYKYVVKKMTG</sequence>
<keyword evidence="3" id="KW-1185">Reference proteome</keyword>